<dbReference type="EMBL" id="MT161385">
    <property type="protein sequence ID" value="QJI52955.1"/>
    <property type="molecule type" value="Genomic_DNA"/>
</dbReference>
<accession>A0A858WN78</accession>
<organism evidence="1 2">
    <name type="scientific">Xanthomonas phage FoX4</name>
    <dbReference type="NCBI Taxonomy" id="2723900"/>
    <lineage>
        <taxon>Viruses</taxon>
        <taxon>Duplodnaviria</taxon>
        <taxon>Heunggongvirae</taxon>
        <taxon>Uroviricota</taxon>
        <taxon>Caudoviricetes</taxon>
        <taxon>Foxquatrovirus</taxon>
        <taxon>Foxquatrovirus fox4</taxon>
    </lineage>
</organism>
<evidence type="ECO:0000313" key="2">
    <source>
        <dbReference type="Proteomes" id="UP000671952"/>
    </source>
</evidence>
<evidence type="ECO:0000313" key="1">
    <source>
        <dbReference type="EMBL" id="QJI52955.1"/>
    </source>
</evidence>
<protein>
    <submittedName>
        <fullName evidence="1">Uncharacterized protein</fullName>
    </submittedName>
</protein>
<keyword evidence="2" id="KW-1185">Reference proteome</keyword>
<dbReference type="Proteomes" id="UP000671952">
    <property type="component" value="Segment"/>
</dbReference>
<reference evidence="1" key="1">
    <citation type="submission" date="2020-03" db="EMBL/GenBank/DDBJ databases">
        <title>Development of an integrated pest management strategy to control Xanthomonas campestris pv. campestris by using bacteriophages.</title>
        <authorList>
            <person name="Holtappels D."/>
            <person name="Rombouts S."/>
            <person name="Lavigne R."/>
            <person name="Wagemans J."/>
        </authorList>
    </citation>
    <scope>NUCLEOTIDE SEQUENCE</scope>
</reference>
<proteinExistence type="predicted"/>
<gene>
    <name evidence="1" type="ORF">XccvBFoX4_gp01</name>
</gene>
<sequence>MKFTDQWSKASISDQRGATVQSPVYLCPTGTPAGTEDPMDPYMSISTKFDQLQNDAQRVQFLLAAIAAGSDLVADPTGELLHLRILGRQLERNLANHPGSWPHWFNAQGRSGEVACSVCGVVAGAFGSGQMSCMNPHEGRSVFSLICQPGTVAGDWSITMNKNEQPPQGPTVPTSTMDDRLDERARPTDQTDLAQVVDVAYERTAGGHGMVATVRLADGQILTANSDAIGTGIITEEQAQEQAYQRAMAKANLRVGDPAIDLHVPPEGPVDG</sequence>
<name>A0A858WN78_9CAUD</name>